<feature type="domain" description="Nucleoside phosphorylase" evidence="11">
    <location>
        <begin position="1"/>
        <end position="116"/>
    </location>
</feature>
<evidence type="ECO:0000256" key="2">
    <source>
        <dbReference type="ARBA" id="ARBA00006751"/>
    </source>
</evidence>
<comment type="similarity">
    <text evidence="2">Belongs to the PNP/MTAP phosphorylase family.</text>
</comment>
<evidence type="ECO:0000256" key="8">
    <source>
        <dbReference type="ARBA" id="ARBA00023950"/>
    </source>
</evidence>
<gene>
    <name evidence="12" type="ORF">mRhiFer1_013258</name>
</gene>
<comment type="catalytic activity">
    <reaction evidence="9">
        <text>guanosine + phosphate = alpha-D-ribose 1-phosphate + guanine</text>
        <dbReference type="Rhea" id="RHEA:13233"/>
        <dbReference type="ChEBI" id="CHEBI:16235"/>
        <dbReference type="ChEBI" id="CHEBI:16750"/>
        <dbReference type="ChEBI" id="CHEBI:43474"/>
        <dbReference type="ChEBI" id="CHEBI:57720"/>
        <dbReference type="EC" id="2.4.2.1"/>
    </reaction>
</comment>
<dbReference type="InterPro" id="IPR000845">
    <property type="entry name" value="Nucleoside_phosphorylase_d"/>
</dbReference>
<dbReference type="UniPathway" id="UPA00606"/>
<dbReference type="GO" id="GO:0009116">
    <property type="term" value="P:nucleoside metabolic process"/>
    <property type="evidence" value="ECO:0007669"/>
    <property type="project" value="InterPro"/>
</dbReference>
<name>A0A7J7XRD4_RHIFE</name>
<sequence>MSDAYDREMREKAHSVWKQMKEQRELQEGTYVVLAGPNFETVAECRMLKMLGADAVGMSTVPEVIVARHCGLRVFGFSLITNKVVTDYESREKANHLEVLEAGKQAAQKLEQFVSILMASIPDPAC</sequence>
<organism evidence="12 13">
    <name type="scientific">Rhinolophus ferrumequinum</name>
    <name type="common">Greater horseshoe bat</name>
    <dbReference type="NCBI Taxonomy" id="59479"/>
    <lineage>
        <taxon>Eukaryota</taxon>
        <taxon>Metazoa</taxon>
        <taxon>Chordata</taxon>
        <taxon>Craniata</taxon>
        <taxon>Vertebrata</taxon>
        <taxon>Euteleostomi</taxon>
        <taxon>Mammalia</taxon>
        <taxon>Eutheria</taxon>
        <taxon>Laurasiatheria</taxon>
        <taxon>Chiroptera</taxon>
        <taxon>Yinpterochiroptera</taxon>
        <taxon>Rhinolophoidea</taxon>
        <taxon>Rhinolophidae</taxon>
        <taxon>Rhinolophinae</taxon>
        <taxon>Rhinolophus</taxon>
    </lineage>
</organism>
<dbReference type="AlphaFoldDB" id="A0A7J7XRD4"/>
<evidence type="ECO:0000259" key="11">
    <source>
        <dbReference type="Pfam" id="PF01048"/>
    </source>
</evidence>
<accession>A0A7J7XRD4</accession>
<proteinExistence type="inferred from homology"/>
<evidence type="ECO:0000256" key="3">
    <source>
        <dbReference type="ARBA" id="ARBA00011886"/>
    </source>
</evidence>
<dbReference type="GO" id="GO:0005737">
    <property type="term" value="C:cytoplasm"/>
    <property type="evidence" value="ECO:0007669"/>
    <property type="project" value="TreeGrafter"/>
</dbReference>
<evidence type="ECO:0000313" key="13">
    <source>
        <dbReference type="Proteomes" id="UP000585614"/>
    </source>
</evidence>
<comment type="catalytic activity">
    <reaction evidence="8">
        <text>2'-deoxyinosine + phosphate = 2-deoxy-alpha-D-ribose 1-phosphate + hypoxanthine</text>
        <dbReference type="Rhea" id="RHEA:27750"/>
        <dbReference type="ChEBI" id="CHEBI:17368"/>
        <dbReference type="ChEBI" id="CHEBI:28997"/>
        <dbReference type="ChEBI" id="CHEBI:43474"/>
        <dbReference type="ChEBI" id="CHEBI:57259"/>
        <dbReference type="EC" id="2.4.2.1"/>
    </reaction>
</comment>
<dbReference type="GO" id="GO:0004731">
    <property type="term" value="F:purine-nucleoside phosphorylase activity"/>
    <property type="evidence" value="ECO:0007669"/>
    <property type="project" value="UniProtKB-EC"/>
</dbReference>
<dbReference type="PANTHER" id="PTHR11904">
    <property type="entry name" value="METHYLTHIOADENOSINE/PURINE NUCLEOSIDE PHOSPHORYLASE"/>
    <property type="match status" value="1"/>
</dbReference>
<evidence type="ECO:0000256" key="4">
    <source>
        <dbReference type="ARBA" id="ARBA00022676"/>
    </source>
</evidence>
<dbReference type="Pfam" id="PF01048">
    <property type="entry name" value="PNP_UDP_1"/>
    <property type="match status" value="1"/>
</dbReference>
<evidence type="ECO:0000256" key="6">
    <source>
        <dbReference type="ARBA" id="ARBA00023918"/>
    </source>
</evidence>
<evidence type="ECO:0000256" key="10">
    <source>
        <dbReference type="ARBA" id="ARBA00031036"/>
    </source>
</evidence>
<comment type="caution">
    <text evidence="12">The sequence shown here is derived from an EMBL/GenBank/DDBJ whole genome shotgun (WGS) entry which is preliminary data.</text>
</comment>
<reference evidence="12 13" key="1">
    <citation type="journal article" date="2020" name="Nature">
        <title>Six reference-quality genomes reveal evolution of bat adaptations.</title>
        <authorList>
            <person name="Jebb D."/>
            <person name="Huang Z."/>
            <person name="Pippel M."/>
            <person name="Hughes G.M."/>
            <person name="Lavrichenko K."/>
            <person name="Devanna P."/>
            <person name="Winkler S."/>
            <person name="Jermiin L.S."/>
            <person name="Skirmuntt E.C."/>
            <person name="Katzourakis A."/>
            <person name="Burkitt-Gray L."/>
            <person name="Ray D.A."/>
            <person name="Sullivan K.A.M."/>
            <person name="Roscito J.G."/>
            <person name="Kirilenko B.M."/>
            <person name="Davalos L.M."/>
            <person name="Corthals A.P."/>
            <person name="Power M.L."/>
            <person name="Jones G."/>
            <person name="Ransome R.D."/>
            <person name="Dechmann D.K.N."/>
            <person name="Locatelli A.G."/>
            <person name="Puechmaille S.J."/>
            <person name="Fedrigo O."/>
            <person name="Jarvis E.D."/>
            <person name="Hiller M."/>
            <person name="Vernes S.C."/>
            <person name="Myers E.W."/>
            <person name="Teeling E.C."/>
        </authorList>
    </citation>
    <scope>NUCLEOTIDE SEQUENCE [LARGE SCALE GENOMIC DNA]</scope>
    <source>
        <strain evidence="12">MRhiFer1</strain>
        <tissue evidence="12">Lung</tissue>
    </source>
</reference>
<dbReference type="SUPFAM" id="SSF53167">
    <property type="entry name" value="Purine and uridine phosphorylases"/>
    <property type="match status" value="1"/>
</dbReference>
<dbReference type="CDD" id="cd09009">
    <property type="entry name" value="PNP-EcPNPII_like"/>
    <property type="match status" value="1"/>
</dbReference>
<comment type="catalytic activity">
    <reaction evidence="7">
        <text>2'-deoxyguanosine + phosphate = 2-deoxy-alpha-D-ribose 1-phosphate + guanine</text>
        <dbReference type="Rhea" id="RHEA:27738"/>
        <dbReference type="ChEBI" id="CHEBI:16235"/>
        <dbReference type="ChEBI" id="CHEBI:17172"/>
        <dbReference type="ChEBI" id="CHEBI:43474"/>
        <dbReference type="ChEBI" id="CHEBI:57259"/>
        <dbReference type="EC" id="2.4.2.1"/>
    </reaction>
</comment>
<dbReference type="InterPro" id="IPR011268">
    <property type="entry name" value="Purine_phosphorylase"/>
</dbReference>
<dbReference type="Gene3D" id="3.40.50.1580">
    <property type="entry name" value="Nucleoside phosphorylase domain"/>
    <property type="match status" value="1"/>
</dbReference>
<dbReference type="PANTHER" id="PTHR11904:SF12">
    <property type="entry name" value="PURINE NUCLEOSIDE PHOSPHORYLASE"/>
    <property type="match status" value="1"/>
</dbReference>
<keyword evidence="4" id="KW-0328">Glycosyltransferase</keyword>
<dbReference type="InterPro" id="IPR035994">
    <property type="entry name" value="Nucleoside_phosphorylase_sf"/>
</dbReference>
<evidence type="ECO:0000256" key="9">
    <source>
        <dbReference type="ARBA" id="ARBA00023970"/>
    </source>
</evidence>
<comment type="pathway">
    <text evidence="1">Purine metabolism; purine nucleoside salvage.</text>
</comment>
<dbReference type="Proteomes" id="UP000585614">
    <property type="component" value="Unassembled WGS sequence"/>
</dbReference>
<evidence type="ECO:0000256" key="1">
    <source>
        <dbReference type="ARBA" id="ARBA00005058"/>
    </source>
</evidence>
<keyword evidence="5" id="KW-0808">Transferase</keyword>
<evidence type="ECO:0000256" key="7">
    <source>
        <dbReference type="ARBA" id="ARBA00023929"/>
    </source>
</evidence>
<evidence type="ECO:0000313" key="12">
    <source>
        <dbReference type="EMBL" id="KAF6352108.1"/>
    </source>
</evidence>
<dbReference type="EC" id="2.4.2.1" evidence="3"/>
<protein>
    <recommendedName>
        <fullName evidence="3">purine-nucleoside phosphorylase</fullName>
        <ecNumber evidence="3">2.4.2.1</ecNumber>
    </recommendedName>
    <alternativeName>
        <fullName evidence="10">Inosine-guanosine phosphorylase</fullName>
    </alternativeName>
</protein>
<evidence type="ECO:0000256" key="5">
    <source>
        <dbReference type="ARBA" id="ARBA00022679"/>
    </source>
</evidence>
<comment type="catalytic activity">
    <reaction evidence="6">
        <text>inosine + phosphate = alpha-D-ribose 1-phosphate + hypoxanthine</text>
        <dbReference type="Rhea" id="RHEA:27646"/>
        <dbReference type="ChEBI" id="CHEBI:17368"/>
        <dbReference type="ChEBI" id="CHEBI:17596"/>
        <dbReference type="ChEBI" id="CHEBI:43474"/>
        <dbReference type="ChEBI" id="CHEBI:57720"/>
        <dbReference type="EC" id="2.4.2.1"/>
    </reaction>
</comment>
<dbReference type="EMBL" id="JACAGC010000008">
    <property type="protein sequence ID" value="KAF6352108.1"/>
    <property type="molecule type" value="Genomic_DNA"/>
</dbReference>